<dbReference type="GO" id="GO:0005737">
    <property type="term" value="C:cytoplasm"/>
    <property type="evidence" value="ECO:0007669"/>
    <property type="project" value="TreeGrafter"/>
</dbReference>
<evidence type="ECO:0000256" key="12">
    <source>
        <dbReference type="RuleBase" id="RU000587"/>
    </source>
</evidence>
<dbReference type="EMBL" id="FMJE01000002">
    <property type="protein sequence ID" value="SCM79121.1"/>
    <property type="molecule type" value="Genomic_DNA"/>
</dbReference>
<dbReference type="EC" id="2.4.1.1" evidence="12"/>
<comment type="function">
    <text evidence="12">Allosteric enzyme that catalyzes the rate-limiting step in glycogen catabolism, the phosphorolytic cleavage of glycogen to produce glucose-1-phosphate, and plays a central role in maintaining cellular and organismal glucose homeostasis.</text>
</comment>
<evidence type="ECO:0000256" key="11">
    <source>
        <dbReference type="PIRSR" id="PIRSR000460-1"/>
    </source>
</evidence>
<dbReference type="InterPro" id="IPR000811">
    <property type="entry name" value="Glyco_trans_35"/>
</dbReference>
<evidence type="ECO:0000256" key="10">
    <source>
        <dbReference type="ARBA" id="ARBA00025174"/>
    </source>
</evidence>
<dbReference type="InterPro" id="IPR011833">
    <property type="entry name" value="Glycg_phsphrylas"/>
</dbReference>
<dbReference type="PROSITE" id="PS00102">
    <property type="entry name" value="PHOSPHORYLASE"/>
    <property type="match status" value="1"/>
</dbReference>
<comment type="catalytic activity">
    <reaction evidence="1 12">
        <text>[(1-&gt;4)-alpha-D-glucosyl](n) + phosphate = [(1-&gt;4)-alpha-D-glucosyl](n-1) + alpha-D-glucose 1-phosphate</text>
        <dbReference type="Rhea" id="RHEA:41732"/>
        <dbReference type="Rhea" id="RHEA-COMP:9584"/>
        <dbReference type="Rhea" id="RHEA-COMP:9586"/>
        <dbReference type="ChEBI" id="CHEBI:15444"/>
        <dbReference type="ChEBI" id="CHEBI:43474"/>
        <dbReference type="ChEBI" id="CHEBI:58601"/>
        <dbReference type="EC" id="2.4.1.1"/>
    </reaction>
</comment>
<evidence type="ECO:0000256" key="6">
    <source>
        <dbReference type="ARBA" id="ARBA00022676"/>
    </source>
</evidence>
<dbReference type="InterPro" id="IPR035090">
    <property type="entry name" value="Pyridoxal_P_attach_site"/>
</dbReference>
<dbReference type="GO" id="GO:0030170">
    <property type="term" value="F:pyridoxal phosphate binding"/>
    <property type="evidence" value="ECO:0007669"/>
    <property type="project" value="InterPro"/>
</dbReference>
<dbReference type="CDD" id="cd04300">
    <property type="entry name" value="GT35_Glycogen_Phosphorylase"/>
    <property type="match status" value="1"/>
</dbReference>
<keyword evidence="7 12" id="KW-0808">Transferase</keyword>
<name>A0A212LNL7_9FIRM</name>
<dbReference type="SUPFAM" id="SSF53756">
    <property type="entry name" value="UDP-Glycosyltransferase/glycogen phosphorylase"/>
    <property type="match status" value="1"/>
</dbReference>
<accession>A0A212LNL7</accession>
<comment type="similarity">
    <text evidence="3 12">Belongs to the glycogen phosphorylase family.</text>
</comment>
<dbReference type="PANTHER" id="PTHR11468">
    <property type="entry name" value="GLYCOGEN PHOSPHORYLASE"/>
    <property type="match status" value="1"/>
</dbReference>
<evidence type="ECO:0000256" key="8">
    <source>
        <dbReference type="ARBA" id="ARBA00022898"/>
    </source>
</evidence>
<comment type="cofactor">
    <cofactor evidence="2 12">
        <name>pyridoxal 5'-phosphate</name>
        <dbReference type="ChEBI" id="CHEBI:597326"/>
    </cofactor>
</comment>
<keyword evidence="9 12" id="KW-0119">Carbohydrate metabolism</keyword>
<comment type="function">
    <text evidence="10">Phosphorylase is an important allosteric enzyme in carbohydrate metabolism. Enzymes from different sources differ in their regulatory mechanisms and in their natural substrates. However, all known phosphorylases share catalytic and structural properties.</text>
</comment>
<keyword evidence="4" id="KW-0597">Phosphoprotein</keyword>
<evidence type="ECO:0000256" key="3">
    <source>
        <dbReference type="ARBA" id="ARBA00006047"/>
    </source>
</evidence>
<keyword evidence="6 12" id="KW-0328">Glycosyltransferase</keyword>
<reference evidence="13" key="1">
    <citation type="submission" date="2016-08" db="EMBL/GenBank/DDBJ databases">
        <authorList>
            <person name="Seilhamer J.J."/>
        </authorList>
    </citation>
    <scope>NUCLEOTIDE SEQUENCE</scope>
    <source>
        <strain evidence="13">86</strain>
    </source>
</reference>
<keyword evidence="8 11" id="KW-0663">Pyridoxal phosphate</keyword>
<feature type="modified residue" description="N6-(pyridoxal phosphate)lysine" evidence="11">
    <location>
        <position position="672"/>
    </location>
</feature>
<protein>
    <recommendedName>
        <fullName evidence="12">Alpha-1,4 glucan phosphorylase</fullName>
        <ecNumber evidence="12">2.4.1.1</ecNumber>
    </recommendedName>
</protein>
<dbReference type="NCBIfam" id="TIGR02093">
    <property type="entry name" value="P_ylase"/>
    <property type="match status" value="1"/>
</dbReference>
<evidence type="ECO:0000256" key="4">
    <source>
        <dbReference type="ARBA" id="ARBA00022553"/>
    </source>
</evidence>
<dbReference type="GO" id="GO:0005980">
    <property type="term" value="P:glycogen catabolic process"/>
    <property type="evidence" value="ECO:0007669"/>
    <property type="project" value="TreeGrafter"/>
</dbReference>
<dbReference type="PIRSF" id="PIRSF000460">
    <property type="entry name" value="Pprylas_GlgP"/>
    <property type="match status" value="1"/>
</dbReference>
<proteinExistence type="inferred from homology"/>
<evidence type="ECO:0000256" key="1">
    <source>
        <dbReference type="ARBA" id="ARBA00001275"/>
    </source>
</evidence>
<dbReference type="Gene3D" id="3.40.50.2000">
    <property type="entry name" value="Glycogen Phosphorylase B"/>
    <property type="match status" value="2"/>
</dbReference>
<evidence type="ECO:0000256" key="9">
    <source>
        <dbReference type="ARBA" id="ARBA00023277"/>
    </source>
</evidence>
<dbReference type="FunFam" id="3.40.50.2000:FF:000005">
    <property type="entry name" value="Alpha-1,4 glucan phosphorylase"/>
    <property type="match status" value="1"/>
</dbReference>
<evidence type="ECO:0000313" key="13">
    <source>
        <dbReference type="EMBL" id="SCM79121.1"/>
    </source>
</evidence>
<dbReference type="GO" id="GO:0008184">
    <property type="term" value="F:glycogen phosphorylase activity"/>
    <property type="evidence" value="ECO:0007669"/>
    <property type="project" value="InterPro"/>
</dbReference>
<keyword evidence="5" id="KW-0321">Glycogen metabolism</keyword>
<evidence type="ECO:0000256" key="7">
    <source>
        <dbReference type="ARBA" id="ARBA00022679"/>
    </source>
</evidence>
<dbReference type="PANTHER" id="PTHR11468:SF3">
    <property type="entry name" value="GLYCOGEN PHOSPHORYLASE, LIVER FORM"/>
    <property type="match status" value="1"/>
</dbReference>
<dbReference type="FunFam" id="3.40.50.2000:FF:000153">
    <property type="entry name" value="Alpha-1,4 glucan phosphorylase"/>
    <property type="match status" value="1"/>
</dbReference>
<organism evidence="13">
    <name type="scientific">uncultured Sporomusa sp</name>
    <dbReference type="NCBI Taxonomy" id="307249"/>
    <lineage>
        <taxon>Bacteria</taxon>
        <taxon>Bacillati</taxon>
        <taxon>Bacillota</taxon>
        <taxon>Negativicutes</taxon>
        <taxon>Selenomonadales</taxon>
        <taxon>Sporomusaceae</taxon>
        <taxon>Sporomusa</taxon>
        <taxon>environmental samples</taxon>
    </lineage>
</organism>
<evidence type="ECO:0000256" key="2">
    <source>
        <dbReference type="ARBA" id="ARBA00001933"/>
    </source>
</evidence>
<dbReference type="Pfam" id="PF00343">
    <property type="entry name" value="Phosphorylase"/>
    <property type="match status" value="1"/>
</dbReference>
<gene>
    <name evidence="13" type="primary">glgP</name>
    <name evidence="13" type="ORF">KL86SPO_20409</name>
</gene>
<dbReference type="AlphaFoldDB" id="A0A212LNL7"/>
<evidence type="ECO:0000256" key="5">
    <source>
        <dbReference type="ARBA" id="ARBA00022600"/>
    </source>
</evidence>
<sequence length="829" mass="94480">MQRESQITGTNFDFVDAMLGEEDFATAFTANVMKLHGKSLDSASNREKYLALADLVRTFLSKRLADTEAAYQQEQKKQVYYLSLEFLPGRLLAANLLNLGLQQVCEQGLRRLNINLTELIDQEEDPALGNGGLGRLAACYLDSMAALGLAGHGCGIRYRYGLFEQRVIDGYQREFPDNWLKEGRNEWEYRRPEETMNVRFGGRVRTIANGKLHFIHENYQQISAVPYDIPIAGYQNEIVNTLRLWSAEVDVTYQACTFDRHGKGCINVIADKHATESLTDTLYPDDSVYEGKLLRLKQQYFLVSASLQSILRKHVVNKTDLRLLPEKLSIHINDTHPSLAVAELMRLLLDEYGLGWAESWDITTRTISYTNHTVLPEALEKWPIDLFQTLLPRIYMIVQEINERFCRELWDMYPGDWQKIKAMAIIADGTVHMAALAIAGSHRVNGVSAIHTQILKQKTMSDFYQLTPQKFLNITNGVTHRRWMLLANPDLAQLICEAIGDRWITNPDELQQLLNFARDNSFCCAMAKVKFANKLRLAKYIQAKYGIAIDTCSLIDSHIKRIHAYKRQSMNVLHIMDLYNRILDNPHADIVPRTFIFAGKAAPGYYKAKQTIKLIHALAEKINHDPLVKNRIKVVFLQNYNVSHAELIIPGSDVSEQIPTASMEACGTGNMKFMMNGAVTIGTLDGANIAIWEAVGEDNIFTFGLTADQVLAYYRNGGYNPWDIYHQDLRVKTVMEQLVNGFFPYPEEFRVHYDAFLNQGDHYFVLKDFAQYVEAQNKLANEFINTELWQKKCIANVAHSGIFAGDRAFAEYALSVWDLAERPPCLKQH</sequence>